<evidence type="ECO:0000313" key="9">
    <source>
        <dbReference type="Proteomes" id="UP001497453"/>
    </source>
</evidence>
<protein>
    <recommendedName>
        <fullName evidence="7">Major facilitator superfamily (MFS) profile domain-containing protein</fullName>
    </recommendedName>
</protein>
<name>A0ABP1E9N1_9APHY</name>
<dbReference type="InterPro" id="IPR036259">
    <property type="entry name" value="MFS_trans_sf"/>
</dbReference>
<feature type="transmembrane region" description="Helical" evidence="6">
    <location>
        <begin position="236"/>
        <end position="261"/>
    </location>
</feature>
<proteinExistence type="predicted"/>
<evidence type="ECO:0000313" key="8">
    <source>
        <dbReference type="EMBL" id="CAL1716620.1"/>
    </source>
</evidence>
<feature type="transmembrane region" description="Helical" evidence="6">
    <location>
        <begin position="359"/>
        <end position="378"/>
    </location>
</feature>
<evidence type="ECO:0000256" key="3">
    <source>
        <dbReference type="ARBA" id="ARBA00022989"/>
    </source>
</evidence>
<feature type="transmembrane region" description="Helical" evidence="6">
    <location>
        <begin position="519"/>
        <end position="542"/>
    </location>
</feature>
<organism evidence="8 9">
    <name type="scientific">Somion occarium</name>
    <dbReference type="NCBI Taxonomy" id="3059160"/>
    <lineage>
        <taxon>Eukaryota</taxon>
        <taxon>Fungi</taxon>
        <taxon>Dikarya</taxon>
        <taxon>Basidiomycota</taxon>
        <taxon>Agaricomycotina</taxon>
        <taxon>Agaricomycetes</taxon>
        <taxon>Polyporales</taxon>
        <taxon>Cerrenaceae</taxon>
        <taxon>Somion</taxon>
    </lineage>
</organism>
<feature type="transmembrane region" description="Helical" evidence="6">
    <location>
        <begin position="440"/>
        <end position="460"/>
    </location>
</feature>
<dbReference type="Gene3D" id="1.20.1250.20">
    <property type="entry name" value="MFS general substrate transporter like domains"/>
    <property type="match status" value="2"/>
</dbReference>
<evidence type="ECO:0000256" key="2">
    <source>
        <dbReference type="ARBA" id="ARBA00022692"/>
    </source>
</evidence>
<feature type="transmembrane region" description="Helical" evidence="6">
    <location>
        <begin position="273"/>
        <end position="296"/>
    </location>
</feature>
<feature type="transmembrane region" description="Helical" evidence="6">
    <location>
        <begin position="143"/>
        <end position="163"/>
    </location>
</feature>
<feature type="transmembrane region" description="Helical" evidence="6">
    <location>
        <begin position="562"/>
        <end position="580"/>
    </location>
</feature>
<keyword evidence="3 6" id="KW-1133">Transmembrane helix</keyword>
<gene>
    <name evidence="8" type="ORF">GFSPODELE1_LOCUS10841</name>
</gene>
<dbReference type="SUPFAM" id="SSF103473">
    <property type="entry name" value="MFS general substrate transporter"/>
    <property type="match status" value="1"/>
</dbReference>
<dbReference type="InterPro" id="IPR020846">
    <property type="entry name" value="MFS_dom"/>
</dbReference>
<evidence type="ECO:0000256" key="1">
    <source>
        <dbReference type="ARBA" id="ARBA00004141"/>
    </source>
</evidence>
<evidence type="ECO:0000256" key="4">
    <source>
        <dbReference type="ARBA" id="ARBA00023136"/>
    </source>
</evidence>
<feature type="compositionally biased region" description="Pro residues" evidence="5">
    <location>
        <begin position="603"/>
        <end position="614"/>
    </location>
</feature>
<evidence type="ECO:0000256" key="5">
    <source>
        <dbReference type="SAM" id="MobiDB-lite"/>
    </source>
</evidence>
<dbReference type="PROSITE" id="PS00216">
    <property type="entry name" value="SUGAR_TRANSPORT_1"/>
    <property type="match status" value="1"/>
</dbReference>
<dbReference type="EMBL" id="OZ037952">
    <property type="protein sequence ID" value="CAL1716620.1"/>
    <property type="molecule type" value="Genomic_DNA"/>
</dbReference>
<feature type="region of interest" description="Disordered" evidence="5">
    <location>
        <begin position="590"/>
        <end position="614"/>
    </location>
</feature>
<keyword evidence="4 6" id="KW-0472">Membrane</keyword>
<reference evidence="9" key="1">
    <citation type="submission" date="2024-04" db="EMBL/GenBank/DDBJ databases">
        <authorList>
            <person name="Shaw F."/>
            <person name="Minotto A."/>
        </authorList>
    </citation>
    <scope>NUCLEOTIDE SEQUENCE [LARGE SCALE GENOMIC DNA]</scope>
</reference>
<dbReference type="InterPro" id="IPR005828">
    <property type="entry name" value="MFS_sugar_transport-like"/>
</dbReference>
<comment type="subcellular location">
    <subcellularLocation>
        <location evidence="1">Membrane</location>
        <topology evidence="1">Multi-pass membrane protein</topology>
    </subcellularLocation>
</comment>
<sequence length="614" mass="67255">MPVTIYSQKIDPDGIAMPPSTRTGSLVLLSEYNPYVQDDMYVPELPQPEPAPWRQHQYYNGSPMAAGHILSMHSTVVALNAKRREALAEVDEAKFSRFHARVCFVAGVGFFTDAYDIFAINIASTLIGYIYGQGHALNTAQDLGVKIATQTGILFGQLIFGFLADVYGRRKMYGIELVVIVFATLAQALSGAAPAVGIIGSLVVWRFVMGVGIGGDYPLSAIITSEFAPVHLRGRLMAAVFANQGVGQLVAAVVAMIVTVVAKKSATIVSTDVAWRVLLGVGCIPGLIAIGIRYTIPETPRYIMDIARNVDQASQDIDNYLKTGTFYVDPDAPIERVQAPRATKRDFWYYFTRFDNFKILFAACYSWFIIDFAFYGLALNSSIILQAINFSPTVKHAATLEDALSALTRIAEGNLILTGAGLLPGYLATLIFVDRWGRKPIQYTGFGALFAIFAVMGFGYDRFVAGSDSDGGTNHPITPGITAYVFIYCLAYFFQNFGPNTTTFIIPGEIFATRYRSTAHGIASASGKSGAILVQVVFELWLFRTNAGVGGLQDFRKPIRTMFIIFSFLMLTGLVSTWCLPETKNKSLEDLSNESQETFITGPPQPRPPRPPRY</sequence>
<dbReference type="PROSITE" id="PS00217">
    <property type="entry name" value="SUGAR_TRANSPORT_2"/>
    <property type="match status" value="1"/>
</dbReference>
<feature type="transmembrane region" description="Helical" evidence="6">
    <location>
        <begin position="175"/>
        <end position="197"/>
    </location>
</feature>
<dbReference type="PROSITE" id="PS50850">
    <property type="entry name" value="MFS"/>
    <property type="match status" value="1"/>
</dbReference>
<keyword evidence="2 6" id="KW-0812">Transmembrane</keyword>
<feature type="transmembrane region" description="Helical" evidence="6">
    <location>
        <begin position="480"/>
        <end position="498"/>
    </location>
</feature>
<dbReference type="PANTHER" id="PTHR24064">
    <property type="entry name" value="SOLUTE CARRIER FAMILY 22 MEMBER"/>
    <property type="match status" value="1"/>
</dbReference>
<dbReference type="Proteomes" id="UP001497453">
    <property type="component" value="Chromosome 9"/>
</dbReference>
<keyword evidence="9" id="KW-1185">Reference proteome</keyword>
<dbReference type="Pfam" id="PF00083">
    <property type="entry name" value="Sugar_tr"/>
    <property type="match status" value="1"/>
</dbReference>
<evidence type="ECO:0000256" key="6">
    <source>
        <dbReference type="SAM" id="Phobius"/>
    </source>
</evidence>
<feature type="domain" description="Major facilitator superfamily (MFS) profile" evidence="7">
    <location>
        <begin position="102"/>
        <end position="584"/>
    </location>
</feature>
<evidence type="ECO:0000259" key="7">
    <source>
        <dbReference type="PROSITE" id="PS50850"/>
    </source>
</evidence>
<dbReference type="InterPro" id="IPR005829">
    <property type="entry name" value="Sugar_transporter_CS"/>
</dbReference>
<feature type="transmembrane region" description="Helical" evidence="6">
    <location>
        <begin position="102"/>
        <end position="131"/>
    </location>
</feature>
<dbReference type="CDD" id="cd17364">
    <property type="entry name" value="MFS_PhT"/>
    <property type="match status" value="1"/>
</dbReference>
<accession>A0ABP1E9N1</accession>